<keyword evidence="1" id="KW-0472">Membrane</keyword>
<keyword evidence="1" id="KW-0812">Transmembrane</keyword>
<dbReference type="RefSeq" id="WP_086554955.1">
    <property type="nucleotide sequence ID" value="NZ_JAERKY010000002.1"/>
</dbReference>
<accession>A0ABT3QAZ2</accession>
<protein>
    <submittedName>
        <fullName evidence="2">AzlD family protein</fullName>
    </submittedName>
</protein>
<dbReference type="Proteomes" id="UP001301152">
    <property type="component" value="Unassembled WGS sequence"/>
</dbReference>
<organism evidence="2 3">
    <name type="scientific">Acetobacter thailandicus</name>
    <dbReference type="NCBI Taxonomy" id="1502842"/>
    <lineage>
        <taxon>Bacteria</taxon>
        <taxon>Pseudomonadati</taxon>
        <taxon>Pseudomonadota</taxon>
        <taxon>Alphaproteobacteria</taxon>
        <taxon>Acetobacterales</taxon>
        <taxon>Acetobacteraceae</taxon>
        <taxon>Acetobacter</taxon>
    </lineage>
</organism>
<feature type="transmembrane region" description="Helical" evidence="1">
    <location>
        <begin position="6"/>
        <end position="24"/>
    </location>
</feature>
<dbReference type="InterPro" id="IPR008407">
    <property type="entry name" value="Brnchd-chn_aa_trnsp_AzlD"/>
</dbReference>
<name>A0ABT3QAZ2_9PROT</name>
<dbReference type="Pfam" id="PF05437">
    <property type="entry name" value="AzlD"/>
    <property type="match status" value="1"/>
</dbReference>
<keyword evidence="1" id="KW-1133">Transmembrane helix</keyword>
<comment type="caution">
    <text evidence="2">The sequence shown here is derived from an EMBL/GenBank/DDBJ whole genome shotgun (WGS) entry which is preliminary data.</text>
</comment>
<proteinExistence type="predicted"/>
<evidence type="ECO:0000313" key="3">
    <source>
        <dbReference type="Proteomes" id="UP001301152"/>
    </source>
</evidence>
<reference evidence="2 3" key="1">
    <citation type="submission" date="2022-11" db="EMBL/GenBank/DDBJ databases">
        <title>Genome sequencing of Acetobacter type strain.</title>
        <authorList>
            <person name="Heo J."/>
            <person name="Lee D."/>
            <person name="Han B.-H."/>
            <person name="Hong S.-B."/>
            <person name="Kwon S.-W."/>
        </authorList>
    </citation>
    <scope>NUCLEOTIDE SEQUENCE [LARGE SCALE GENOMIC DNA]</scope>
    <source>
        <strain evidence="2 3">KACC 21253</strain>
    </source>
</reference>
<evidence type="ECO:0000313" key="2">
    <source>
        <dbReference type="EMBL" id="MCX2562453.1"/>
    </source>
</evidence>
<dbReference type="EMBL" id="JAPIUZ010000001">
    <property type="protein sequence ID" value="MCX2562453.1"/>
    <property type="molecule type" value="Genomic_DNA"/>
</dbReference>
<keyword evidence="3" id="KW-1185">Reference proteome</keyword>
<evidence type="ECO:0000256" key="1">
    <source>
        <dbReference type="SAM" id="Phobius"/>
    </source>
</evidence>
<sequence>MIILTIIFMALATYSTRIGGYLILSRYPVSRRVARMMEVAPGCILISVLAPDFASGRVADLLALGVTMLAALRFSLFYTVLIGIGSAWLLRAWVPV</sequence>
<gene>
    <name evidence="2" type="ORF">OQ497_00505</name>
</gene>
<feature type="transmembrane region" description="Helical" evidence="1">
    <location>
        <begin position="61"/>
        <end position="90"/>
    </location>
</feature>